<evidence type="ECO:0000256" key="5">
    <source>
        <dbReference type="PIRSR" id="PIRSR600223-1"/>
    </source>
</evidence>
<evidence type="ECO:0000313" key="8">
    <source>
        <dbReference type="EMBL" id="GBF05001.1"/>
    </source>
</evidence>
<gene>
    <name evidence="8" type="ORF">DAERI_030167</name>
</gene>
<dbReference type="SUPFAM" id="SSF51306">
    <property type="entry name" value="LexA/Signal peptidase"/>
    <property type="match status" value="1"/>
</dbReference>
<dbReference type="NCBIfam" id="TIGR02227">
    <property type="entry name" value="sigpep_I_bact"/>
    <property type="match status" value="1"/>
</dbReference>
<dbReference type="AlphaFoldDB" id="A0A2I9DJM3"/>
<feature type="active site" evidence="5">
    <location>
        <position position="43"/>
    </location>
</feature>
<dbReference type="CDD" id="cd06530">
    <property type="entry name" value="S26_SPase_I"/>
    <property type="match status" value="1"/>
</dbReference>
<feature type="domain" description="Peptidase S26" evidence="7">
    <location>
        <begin position="18"/>
        <end position="213"/>
    </location>
</feature>
<evidence type="ECO:0000256" key="6">
    <source>
        <dbReference type="RuleBase" id="RU362042"/>
    </source>
</evidence>
<evidence type="ECO:0000259" key="7">
    <source>
        <dbReference type="Pfam" id="PF10502"/>
    </source>
</evidence>
<dbReference type="PROSITE" id="PS00760">
    <property type="entry name" value="SPASE_I_2"/>
    <property type="match status" value="1"/>
</dbReference>
<dbReference type="PANTHER" id="PTHR43390">
    <property type="entry name" value="SIGNAL PEPTIDASE I"/>
    <property type="match status" value="1"/>
</dbReference>
<keyword evidence="6" id="KW-0645">Protease</keyword>
<dbReference type="InterPro" id="IPR000223">
    <property type="entry name" value="Pept_S26A_signal_pept_1"/>
</dbReference>
<dbReference type="PRINTS" id="PR00727">
    <property type="entry name" value="LEADERPTASE"/>
</dbReference>
<evidence type="ECO:0000256" key="2">
    <source>
        <dbReference type="ARBA" id="ARBA00009370"/>
    </source>
</evidence>
<dbReference type="GO" id="GO:0016020">
    <property type="term" value="C:membrane"/>
    <property type="evidence" value="ECO:0007669"/>
    <property type="project" value="UniProtKB-SubCell"/>
</dbReference>
<accession>A0A2I9DJM3</accession>
<reference evidence="9" key="1">
    <citation type="submission" date="2018-01" db="EMBL/GenBank/DDBJ databases">
        <title>Draft Genome Sequence of the Radioresistant Bacterium Deinococcus aerius TR0125, Isolated from the Higher Atmosphere above Japan.</title>
        <authorList>
            <person name="Satoh K."/>
            <person name="Arai H."/>
            <person name="Sanzen T."/>
            <person name="Kawaguchi Y."/>
            <person name="Hayashi H."/>
            <person name="Yokobori S."/>
            <person name="Yamagishi A."/>
            <person name="Oono Y."/>
            <person name="Narumi I."/>
        </authorList>
    </citation>
    <scope>NUCLEOTIDE SEQUENCE [LARGE SCALE GENOMIC DNA]</scope>
    <source>
        <strain evidence="9">TR0125</strain>
    </source>
</reference>
<dbReference type="GO" id="GO:0006465">
    <property type="term" value="P:signal peptide processing"/>
    <property type="evidence" value="ECO:0007669"/>
    <property type="project" value="InterPro"/>
</dbReference>
<dbReference type="InterPro" id="IPR036286">
    <property type="entry name" value="LexA/Signal_pep-like_sf"/>
</dbReference>
<dbReference type="GO" id="GO:0004252">
    <property type="term" value="F:serine-type endopeptidase activity"/>
    <property type="evidence" value="ECO:0007669"/>
    <property type="project" value="InterPro"/>
</dbReference>
<dbReference type="OrthoDB" id="9802919at2"/>
<comment type="subcellular location">
    <subcellularLocation>
        <location evidence="6">Membrane</location>
        <topology evidence="6">Single-pass type II membrane protein</topology>
    </subcellularLocation>
</comment>
<comment type="catalytic activity">
    <reaction evidence="1 6">
        <text>Cleavage of hydrophobic, N-terminal signal or leader sequences from secreted and periplasmic proteins.</text>
        <dbReference type="EC" id="3.4.21.89"/>
    </reaction>
</comment>
<protein>
    <recommendedName>
        <fullName evidence="3 6">Signal peptidase I</fullName>
        <ecNumber evidence="3 6">3.4.21.89</ecNumber>
    </recommendedName>
</protein>
<dbReference type="RefSeq" id="WP_103128456.1">
    <property type="nucleotide sequence ID" value="NZ_BFAG01000003.1"/>
</dbReference>
<sequence>MTRLKRPAPGPLGKLWKEVLEPIVFAVVITQFVATLVGVDGVSMMPNLRDHERVFVPKYETWLHKAGVGNFQRGDILIFKPPREAAAQAANLTKSAFGLWNYRPFLIKRLIGLPGDRVKVEGGEVFVNGVKLDESWTTDYWREQGCWDTQSDLANNASSSGIGVLPDQPEISVPAGHYFVMGDNRTAGGSEDSRLFGPVPLRDIAGRAAAVVWPIMRKANARYDCSSGRVADFSGPNVLNWRVLERPEAFAELKTALAKEGVLNPQK</sequence>
<keyword evidence="9" id="KW-1185">Reference proteome</keyword>
<evidence type="ECO:0000313" key="9">
    <source>
        <dbReference type="Proteomes" id="UP000236569"/>
    </source>
</evidence>
<feature type="active site" evidence="5">
    <location>
        <position position="108"/>
    </location>
</feature>
<dbReference type="EC" id="3.4.21.89" evidence="3 6"/>
<dbReference type="InterPro" id="IPR019533">
    <property type="entry name" value="Peptidase_S26"/>
</dbReference>
<keyword evidence="4 6" id="KW-0378">Hydrolase</keyword>
<dbReference type="EMBL" id="BFAG01000003">
    <property type="protein sequence ID" value="GBF05001.1"/>
    <property type="molecule type" value="Genomic_DNA"/>
</dbReference>
<dbReference type="Gene3D" id="2.10.109.10">
    <property type="entry name" value="Umud Fragment, subunit A"/>
    <property type="match status" value="1"/>
</dbReference>
<dbReference type="Proteomes" id="UP000236569">
    <property type="component" value="Unassembled WGS sequence"/>
</dbReference>
<organism evidence="8 9">
    <name type="scientific">Deinococcus aerius</name>
    <dbReference type="NCBI Taxonomy" id="200253"/>
    <lineage>
        <taxon>Bacteria</taxon>
        <taxon>Thermotogati</taxon>
        <taxon>Deinococcota</taxon>
        <taxon>Deinococci</taxon>
        <taxon>Deinococcales</taxon>
        <taxon>Deinococcaceae</taxon>
        <taxon>Deinococcus</taxon>
    </lineage>
</organism>
<name>A0A2I9DJM3_9DEIO</name>
<comment type="similarity">
    <text evidence="2 6">Belongs to the peptidase S26 family.</text>
</comment>
<evidence type="ECO:0000256" key="3">
    <source>
        <dbReference type="ARBA" id="ARBA00013208"/>
    </source>
</evidence>
<evidence type="ECO:0000256" key="4">
    <source>
        <dbReference type="ARBA" id="ARBA00022801"/>
    </source>
</evidence>
<comment type="caution">
    <text evidence="8">The sequence shown here is derived from an EMBL/GenBank/DDBJ whole genome shotgun (WGS) entry which is preliminary data.</text>
</comment>
<proteinExistence type="inferred from homology"/>
<dbReference type="PANTHER" id="PTHR43390:SF1">
    <property type="entry name" value="CHLOROPLAST PROCESSING PEPTIDASE"/>
    <property type="match status" value="1"/>
</dbReference>
<dbReference type="Pfam" id="PF10502">
    <property type="entry name" value="Peptidase_S26"/>
    <property type="match status" value="1"/>
</dbReference>
<dbReference type="InterPro" id="IPR019757">
    <property type="entry name" value="Pept_S26A_signal_pept_1_Lys-AS"/>
</dbReference>
<dbReference type="GO" id="GO:0009003">
    <property type="term" value="F:signal peptidase activity"/>
    <property type="evidence" value="ECO:0007669"/>
    <property type="project" value="UniProtKB-EC"/>
</dbReference>
<evidence type="ECO:0000256" key="1">
    <source>
        <dbReference type="ARBA" id="ARBA00000677"/>
    </source>
</evidence>